<evidence type="ECO:0000313" key="2">
    <source>
        <dbReference type="EMBL" id="KAJ1135231.1"/>
    </source>
</evidence>
<evidence type="ECO:0000313" key="3">
    <source>
        <dbReference type="Proteomes" id="UP001066276"/>
    </source>
</evidence>
<protein>
    <submittedName>
        <fullName evidence="2">Uncharacterized protein</fullName>
    </submittedName>
</protein>
<feature type="region of interest" description="Disordered" evidence="1">
    <location>
        <begin position="116"/>
        <end position="138"/>
    </location>
</feature>
<reference evidence="2" key="1">
    <citation type="journal article" date="2022" name="bioRxiv">
        <title>Sequencing and chromosome-scale assembly of the giantPleurodeles waltlgenome.</title>
        <authorList>
            <person name="Brown T."/>
            <person name="Elewa A."/>
            <person name="Iarovenko S."/>
            <person name="Subramanian E."/>
            <person name="Araus A.J."/>
            <person name="Petzold A."/>
            <person name="Susuki M."/>
            <person name="Suzuki K.-i.T."/>
            <person name="Hayashi T."/>
            <person name="Toyoda A."/>
            <person name="Oliveira C."/>
            <person name="Osipova E."/>
            <person name="Leigh N.D."/>
            <person name="Simon A."/>
            <person name="Yun M.H."/>
        </authorList>
    </citation>
    <scope>NUCLEOTIDE SEQUENCE</scope>
    <source>
        <strain evidence="2">20211129_DDA</strain>
        <tissue evidence="2">Liver</tissue>
    </source>
</reference>
<feature type="compositionally biased region" description="Basic residues" evidence="1">
    <location>
        <begin position="120"/>
        <end position="130"/>
    </location>
</feature>
<dbReference type="Proteomes" id="UP001066276">
    <property type="component" value="Chromosome 6"/>
</dbReference>
<gene>
    <name evidence="2" type="ORF">NDU88_001675</name>
</gene>
<comment type="caution">
    <text evidence="2">The sequence shown here is derived from an EMBL/GenBank/DDBJ whole genome shotgun (WGS) entry which is preliminary data.</text>
</comment>
<name>A0AAV7Q3T6_PLEWA</name>
<organism evidence="2 3">
    <name type="scientific">Pleurodeles waltl</name>
    <name type="common">Iberian ribbed newt</name>
    <dbReference type="NCBI Taxonomy" id="8319"/>
    <lineage>
        <taxon>Eukaryota</taxon>
        <taxon>Metazoa</taxon>
        <taxon>Chordata</taxon>
        <taxon>Craniata</taxon>
        <taxon>Vertebrata</taxon>
        <taxon>Euteleostomi</taxon>
        <taxon>Amphibia</taxon>
        <taxon>Batrachia</taxon>
        <taxon>Caudata</taxon>
        <taxon>Salamandroidea</taxon>
        <taxon>Salamandridae</taxon>
        <taxon>Pleurodelinae</taxon>
        <taxon>Pleurodeles</taxon>
    </lineage>
</organism>
<sequence length="138" mass="15855">MSREHAMPPNTLSGMCRRGRAIARLRLRYLGGRKHPRRSKGRQGPGAAVVANVKLQVWPTNLRRVQRLNKTHGGLLQFYEGCEQGWQRALSLRTCPACSRRSLLFLYSRHTSGSDNCPWRRGKTGHRVKSPLRNIQQW</sequence>
<keyword evidence="3" id="KW-1185">Reference proteome</keyword>
<evidence type="ECO:0000256" key="1">
    <source>
        <dbReference type="SAM" id="MobiDB-lite"/>
    </source>
</evidence>
<proteinExistence type="predicted"/>
<dbReference type="AlphaFoldDB" id="A0AAV7Q3T6"/>
<dbReference type="EMBL" id="JANPWB010000010">
    <property type="protein sequence ID" value="KAJ1135231.1"/>
    <property type="molecule type" value="Genomic_DNA"/>
</dbReference>
<accession>A0AAV7Q3T6</accession>